<keyword evidence="4" id="KW-1185">Reference proteome</keyword>
<evidence type="ECO:0000313" key="4">
    <source>
        <dbReference type="Proteomes" id="UP000295696"/>
    </source>
</evidence>
<sequence>MADDDNSVEADKVKKSPELDELEDAASGEDSSADVETDPQDIPDEGNSVVEAVPGDDAEDAVELPDGEVTDDDDGAAVVEAVPEADEELIEEDDLEDDPDGEAIEDVEYLNDDELVEDEEALDEEEVTYDPTPFEDPAPPRDGGFAAAAVGPGPAAGGAAAAMAGAAPQVTQTIVKKAGFVPLVLGGAAAAIIGFAAARYVVPEGWPFPGVQTEEDPFVVDTLATLETHGAALAELDARTTAVEQSVSGIDAEALMAQSGEAAAAAKDAGERLEGLSANLDALDERLTALEKRPVEESVSPEAIQAYERELEAMGAAMQEQRAEIEAMVAEATAKEDTAKETAQLSQARAALAQISSALTEGKPFADAAAQLQQATGSVPQALANVANEGVATQSDLSDAFPGASRAALSAARDAGASEEGGGKLTSFLREQLGARSVVPREGDDVDAVLSRVDAAQRAGDLDTALAEIEALPEPAQEALSVWTAQAQARRDALAALSAASQELNTQ</sequence>
<evidence type="ECO:0000313" key="3">
    <source>
        <dbReference type="EMBL" id="TCS66465.1"/>
    </source>
</evidence>
<evidence type="ECO:0000256" key="1">
    <source>
        <dbReference type="SAM" id="Coils"/>
    </source>
</evidence>
<dbReference type="AlphaFoldDB" id="A0A4R3JN39"/>
<dbReference type="RefSeq" id="WP_165907461.1">
    <property type="nucleotide sequence ID" value="NZ_SLZU01000002.1"/>
</dbReference>
<feature type="compositionally biased region" description="Acidic residues" evidence="2">
    <location>
        <begin position="54"/>
        <end position="75"/>
    </location>
</feature>
<dbReference type="EMBL" id="SLZU01000002">
    <property type="protein sequence ID" value="TCS66465.1"/>
    <property type="molecule type" value="Genomic_DNA"/>
</dbReference>
<keyword evidence="1" id="KW-0175">Coiled coil</keyword>
<dbReference type="Proteomes" id="UP000295696">
    <property type="component" value="Unassembled WGS sequence"/>
</dbReference>
<feature type="compositionally biased region" description="Basic and acidic residues" evidence="2">
    <location>
        <begin position="9"/>
        <end position="18"/>
    </location>
</feature>
<comment type="caution">
    <text evidence="3">The sequence shown here is derived from an EMBL/GenBank/DDBJ whole genome shotgun (WGS) entry which is preliminary data.</text>
</comment>
<organism evidence="3 4">
    <name type="scientific">Primorskyibacter sedentarius</name>
    <dbReference type="NCBI Taxonomy" id="745311"/>
    <lineage>
        <taxon>Bacteria</taxon>
        <taxon>Pseudomonadati</taxon>
        <taxon>Pseudomonadota</taxon>
        <taxon>Alphaproteobacteria</taxon>
        <taxon>Rhodobacterales</taxon>
        <taxon>Roseobacteraceae</taxon>
        <taxon>Primorskyibacter</taxon>
    </lineage>
</organism>
<protein>
    <recommendedName>
        <fullName evidence="5">Inner membrane protein</fullName>
    </recommendedName>
</protein>
<feature type="compositionally biased region" description="Acidic residues" evidence="2">
    <location>
        <begin position="19"/>
        <end position="44"/>
    </location>
</feature>
<accession>A0A4R3JN39</accession>
<proteinExistence type="predicted"/>
<evidence type="ECO:0008006" key="5">
    <source>
        <dbReference type="Google" id="ProtNLM"/>
    </source>
</evidence>
<feature type="compositionally biased region" description="Acidic residues" evidence="2">
    <location>
        <begin position="83"/>
        <end position="128"/>
    </location>
</feature>
<reference evidence="3 4" key="1">
    <citation type="submission" date="2019-03" db="EMBL/GenBank/DDBJ databases">
        <title>Genomic Encyclopedia of Type Strains, Phase IV (KMG-IV): sequencing the most valuable type-strain genomes for metagenomic binning, comparative biology and taxonomic classification.</title>
        <authorList>
            <person name="Goeker M."/>
        </authorList>
    </citation>
    <scope>NUCLEOTIDE SEQUENCE [LARGE SCALE GENOMIC DNA]</scope>
    <source>
        <strain evidence="3 4">DSM 104836</strain>
    </source>
</reference>
<name>A0A4R3JN39_9RHOB</name>
<feature type="region of interest" description="Disordered" evidence="2">
    <location>
        <begin position="1"/>
        <end position="144"/>
    </location>
</feature>
<evidence type="ECO:0000256" key="2">
    <source>
        <dbReference type="SAM" id="MobiDB-lite"/>
    </source>
</evidence>
<gene>
    <name evidence="3" type="ORF">EDD52_102282</name>
</gene>
<feature type="coiled-coil region" evidence="1">
    <location>
        <begin position="266"/>
        <end position="338"/>
    </location>
</feature>